<evidence type="ECO:0000256" key="10">
    <source>
        <dbReference type="SAM" id="SignalP"/>
    </source>
</evidence>
<feature type="chain" id="PRO_5041974658" description="Placenta-expressed transcript 1 protein" evidence="10">
    <location>
        <begin position="25"/>
        <end position="222"/>
    </location>
</feature>
<keyword evidence="6" id="KW-0472">Membrane</keyword>
<evidence type="ECO:0000256" key="2">
    <source>
        <dbReference type="ARBA" id="ARBA00014036"/>
    </source>
</evidence>
<reference evidence="11" key="1">
    <citation type="submission" date="2022-03" db="EMBL/GenBank/DDBJ databases">
        <authorList>
            <person name="Alioto T."/>
            <person name="Alioto T."/>
            <person name="Gomez Garrido J."/>
        </authorList>
    </citation>
    <scope>NUCLEOTIDE SEQUENCE</scope>
</reference>
<evidence type="ECO:0000256" key="8">
    <source>
        <dbReference type="ARBA" id="ARBA00024756"/>
    </source>
</evidence>
<evidence type="ECO:0000256" key="1">
    <source>
        <dbReference type="ARBA" id="ARBA00004221"/>
    </source>
</evidence>
<evidence type="ECO:0000256" key="6">
    <source>
        <dbReference type="ARBA" id="ARBA00023136"/>
    </source>
</evidence>
<gene>
    <name evidence="11" type="ORF">PECUL_23A024722</name>
</gene>
<accession>A0AAD1WRI7</accession>
<dbReference type="EMBL" id="OW240921">
    <property type="protein sequence ID" value="CAH2320101.1"/>
    <property type="molecule type" value="Genomic_DNA"/>
</dbReference>
<dbReference type="PANTHER" id="PTHR22527">
    <property type="entry name" value="PLACENTA-EXPRESSED TRANSCRIPT 1 PROTEIN"/>
    <property type="match status" value="1"/>
</dbReference>
<evidence type="ECO:0000256" key="9">
    <source>
        <dbReference type="SAM" id="MobiDB-lite"/>
    </source>
</evidence>
<evidence type="ECO:0000313" key="12">
    <source>
        <dbReference type="Proteomes" id="UP001295444"/>
    </source>
</evidence>
<keyword evidence="5" id="KW-0221">Differentiation</keyword>
<dbReference type="GO" id="GO:0009897">
    <property type="term" value="C:external side of plasma membrane"/>
    <property type="evidence" value="ECO:0007669"/>
    <property type="project" value="TreeGrafter"/>
</dbReference>
<dbReference type="GO" id="GO:0035313">
    <property type="term" value="P:wound healing, spreading of epidermal cells"/>
    <property type="evidence" value="ECO:0007669"/>
    <property type="project" value="TreeGrafter"/>
</dbReference>
<dbReference type="GO" id="GO:0016324">
    <property type="term" value="C:apical plasma membrane"/>
    <property type="evidence" value="ECO:0007669"/>
    <property type="project" value="UniProtKB-SubCell"/>
</dbReference>
<dbReference type="GO" id="GO:0030335">
    <property type="term" value="P:positive regulation of cell migration"/>
    <property type="evidence" value="ECO:0007669"/>
    <property type="project" value="TreeGrafter"/>
</dbReference>
<feature type="signal peptide" evidence="10">
    <location>
        <begin position="1"/>
        <end position="24"/>
    </location>
</feature>
<feature type="region of interest" description="Disordered" evidence="9">
    <location>
        <begin position="163"/>
        <end position="198"/>
    </location>
</feature>
<dbReference type="GO" id="GO:0030154">
    <property type="term" value="P:cell differentiation"/>
    <property type="evidence" value="ECO:0007669"/>
    <property type="project" value="UniProtKB-KW"/>
</dbReference>
<keyword evidence="7" id="KW-0325">Glycoprotein</keyword>
<dbReference type="GO" id="GO:0001953">
    <property type="term" value="P:negative regulation of cell-matrix adhesion"/>
    <property type="evidence" value="ECO:0007669"/>
    <property type="project" value="TreeGrafter"/>
</dbReference>
<evidence type="ECO:0000313" key="11">
    <source>
        <dbReference type="EMBL" id="CAH2320101.1"/>
    </source>
</evidence>
<sequence length="222" mass="22999">MAVKDVSAFLFILSLVLFPKYSTSNSTFCNPLPVNVNNSENILIDVNPTELTDNTVYTVQVTFNGTANSTLILEALSNNSRVGNWTGGDCVQDSEFVSNTSIEWTSPANLSSVTINAFIITVDGNFTASKVLNAIPPTAGNNTSNATTAAPGTVGNTTNSVTTAVPGTGNTTTVPGTGNTTTGSTTTTTHTTSTGSATHPSSMLMALIQTFGLFVITSRLLS</sequence>
<evidence type="ECO:0000256" key="4">
    <source>
        <dbReference type="ARBA" id="ARBA00022729"/>
    </source>
</evidence>
<dbReference type="PANTHER" id="PTHR22527:SF2">
    <property type="entry name" value="PLACENTA-EXPRESSED TRANSCRIPT 1 PROTEIN"/>
    <property type="match status" value="1"/>
</dbReference>
<comment type="subcellular location">
    <subcellularLocation>
        <location evidence="1">Apical cell membrane</location>
    </subcellularLocation>
</comment>
<evidence type="ECO:0000256" key="5">
    <source>
        <dbReference type="ARBA" id="ARBA00022782"/>
    </source>
</evidence>
<keyword evidence="4 10" id="KW-0732">Signal</keyword>
<evidence type="ECO:0000256" key="7">
    <source>
        <dbReference type="ARBA" id="ARBA00023180"/>
    </source>
</evidence>
<evidence type="ECO:0000256" key="3">
    <source>
        <dbReference type="ARBA" id="ARBA00022475"/>
    </source>
</evidence>
<protein>
    <recommendedName>
        <fullName evidence="2">Placenta-expressed transcript 1 protein</fullName>
    </recommendedName>
</protein>
<dbReference type="AlphaFoldDB" id="A0AAD1WRI7"/>
<comment type="function">
    <text evidence="8">Modulates leading keratinocyte migration and cellular adhesion to matrix proteins during a wound-healing response and promotes wound repair. May play a role during trichilemmal differentiation of the hair follicle.</text>
</comment>
<keyword evidence="3" id="KW-1003">Cell membrane</keyword>
<dbReference type="InterPro" id="IPR026184">
    <property type="entry name" value="PLET1"/>
</dbReference>
<dbReference type="Proteomes" id="UP001295444">
    <property type="component" value="Chromosome 10"/>
</dbReference>
<keyword evidence="12" id="KW-1185">Reference proteome</keyword>
<name>A0AAD1WRI7_PELCU</name>
<proteinExistence type="predicted"/>
<organism evidence="11 12">
    <name type="scientific">Pelobates cultripes</name>
    <name type="common">Western spadefoot toad</name>
    <dbReference type="NCBI Taxonomy" id="61616"/>
    <lineage>
        <taxon>Eukaryota</taxon>
        <taxon>Metazoa</taxon>
        <taxon>Chordata</taxon>
        <taxon>Craniata</taxon>
        <taxon>Vertebrata</taxon>
        <taxon>Euteleostomi</taxon>
        <taxon>Amphibia</taxon>
        <taxon>Batrachia</taxon>
        <taxon>Anura</taxon>
        <taxon>Pelobatoidea</taxon>
        <taxon>Pelobatidae</taxon>
        <taxon>Pelobates</taxon>
    </lineage>
</organism>